<feature type="region of interest" description="Disordered" evidence="1">
    <location>
        <begin position="310"/>
        <end position="639"/>
    </location>
</feature>
<dbReference type="Proteomes" id="UP001626550">
    <property type="component" value="Unassembled WGS sequence"/>
</dbReference>
<proteinExistence type="predicted"/>
<reference evidence="2 3" key="1">
    <citation type="submission" date="2024-11" db="EMBL/GenBank/DDBJ databases">
        <title>Adaptive evolution of stress response genes in parasites aligns with host niche diversity.</title>
        <authorList>
            <person name="Hahn C."/>
            <person name="Resl P."/>
        </authorList>
    </citation>
    <scope>NUCLEOTIDE SEQUENCE [LARGE SCALE GENOMIC DNA]</scope>
    <source>
        <strain evidence="2">EGGRZ-B1_66</strain>
        <tissue evidence="2">Body</tissue>
    </source>
</reference>
<evidence type="ECO:0000313" key="2">
    <source>
        <dbReference type="EMBL" id="KAL3311915.1"/>
    </source>
</evidence>
<feature type="compositionally biased region" description="Basic residues" evidence="1">
    <location>
        <begin position="567"/>
        <end position="578"/>
    </location>
</feature>
<feature type="compositionally biased region" description="Basic residues" evidence="1">
    <location>
        <begin position="587"/>
        <end position="598"/>
    </location>
</feature>
<protein>
    <submittedName>
        <fullName evidence="2">Uncharacterized protein</fullName>
    </submittedName>
</protein>
<dbReference type="AlphaFoldDB" id="A0ABD2PWV9"/>
<feature type="compositionally biased region" description="Polar residues" evidence="1">
    <location>
        <begin position="343"/>
        <end position="353"/>
    </location>
</feature>
<keyword evidence="3" id="KW-1185">Reference proteome</keyword>
<gene>
    <name evidence="2" type="ORF">Ciccas_009499</name>
</gene>
<feature type="compositionally biased region" description="Basic and acidic residues" evidence="1">
    <location>
        <begin position="514"/>
        <end position="537"/>
    </location>
</feature>
<sequence>NRNSTMVDCWEAIINKLANTPKKGDRINSLHTAPTKTCRVLERDTCLPRNEERGLVTEVEIASKCEIRPKTMEDKTRDNIDQTSQPYALEVWRIKSLVADGNDEERLPIDDVETKGLTKNKPNKADLLEGYSAQVLGGEEKFTKKDRLNRHDFQKILVISNYLNQAIKSILDDGDYLMEDTNRKKELDSAALLADEIDRAIRNVQKSSAPEELLTTNKSKKTYKLPHTELSNLPSSKDQASVSEAKVNENSSSTNDSLSQVDSRTIKDLAENDVSTGDDSIRKLYKHSEPDHHPDTKMSNYFQRIIQDNMASKSSEDSPSDVRPSDKKRKVLPESDDIYENGEVSSPKVTQKDNILIREHKSSRKREVANSDKTSHTQTMKSEDAISSTHDKGIQTSRKLSEKYEFKKHKSRERSNTDTTKSKQDEYKGFEERSLFEDETEVKDKKQLRETDVRIKSPHRKKNRSRATNDDISSKQEKDEMRRHKSSTKEKVKGLGKKRSTEDKKKVKDKKSARKTDFRMKSPDRKDDISSKHDKDKIRKHKSSKERVAYSDSERSKKSKRDVDKGLRKKGSPARKKRVANDDISSKHGKKNKTKNAARSHSSTSSDSRKSKKKRAIRPRRRQLKHSNTARETMMYRNN</sequence>
<name>A0ABD2PWV9_9PLAT</name>
<feature type="non-terminal residue" evidence="2">
    <location>
        <position position="1"/>
    </location>
</feature>
<feature type="region of interest" description="Disordered" evidence="1">
    <location>
        <begin position="211"/>
        <end position="274"/>
    </location>
</feature>
<feature type="compositionally biased region" description="Basic and acidic residues" evidence="1">
    <location>
        <begin position="413"/>
        <end position="455"/>
    </location>
</feature>
<dbReference type="EMBL" id="JBJKFK010001956">
    <property type="protein sequence ID" value="KAL3311915.1"/>
    <property type="molecule type" value="Genomic_DNA"/>
</dbReference>
<organism evidence="2 3">
    <name type="scientific">Cichlidogyrus casuarinus</name>
    <dbReference type="NCBI Taxonomy" id="1844966"/>
    <lineage>
        <taxon>Eukaryota</taxon>
        <taxon>Metazoa</taxon>
        <taxon>Spiralia</taxon>
        <taxon>Lophotrochozoa</taxon>
        <taxon>Platyhelminthes</taxon>
        <taxon>Monogenea</taxon>
        <taxon>Monopisthocotylea</taxon>
        <taxon>Dactylogyridea</taxon>
        <taxon>Ancyrocephalidae</taxon>
        <taxon>Cichlidogyrus</taxon>
    </lineage>
</organism>
<comment type="caution">
    <text evidence="2">The sequence shown here is derived from an EMBL/GenBank/DDBJ whole genome shotgun (WGS) entry which is preliminary data.</text>
</comment>
<evidence type="ECO:0000313" key="3">
    <source>
        <dbReference type="Proteomes" id="UP001626550"/>
    </source>
</evidence>
<accession>A0ABD2PWV9</accession>
<feature type="compositionally biased region" description="Basic and acidic residues" evidence="1">
    <location>
        <begin position="545"/>
        <end position="566"/>
    </location>
</feature>
<feature type="compositionally biased region" description="Basic and acidic residues" evidence="1">
    <location>
        <begin position="467"/>
        <end position="506"/>
    </location>
</feature>
<feature type="compositionally biased region" description="Polar residues" evidence="1">
    <location>
        <begin position="229"/>
        <end position="263"/>
    </location>
</feature>
<feature type="compositionally biased region" description="Basic residues" evidence="1">
    <location>
        <begin position="456"/>
        <end position="465"/>
    </location>
</feature>
<feature type="compositionally biased region" description="Basic residues" evidence="1">
    <location>
        <begin position="610"/>
        <end position="625"/>
    </location>
</feature>
<evidence type="ECO:0000256" key="1">
    <source>
        <dbReference type="SAM" id="MobiDB-lite"/>
    </source>
</evidence>
<feature type="compositionally biased region" description="Basic and acidic residues" evidence="1">
    <location>
        <begin position="355"/>
        <end position="405"/>
    </location>
</feature>
<feature type="compositionally biased region" description="Polar residues" evidence="1">
    <location>
        <begin position="626"/>
        <end position="639"/>
    </location>
</feature>